<keyword evidence="1" id="KW-0472">Membrane</keyword>
<keyword evidence="3" id="KW-1185">Reference proteome</keyword>
<reference evidence="2" key="1">
    <citation type="submission" date="2023-04" db="EMBL/GenBank/DDBJ databases">
        <title>Phytophthora fragariaefolia NBRC 109709.</title>
        <authorList>
            <person name="Ichikawa N."/>
            <person name="Sato H."/>
            <person name="Tonouchi N."/>
        </authorList>
    </citation>
    <scope>NUCLEOTIDE SEQUENCE</scope>
    <source>
        <strain evidence="2">NBRC 109709</strain>
    </source>
</reference>
<proteinExistence type="predicted"/>
<dbReference type="AlphaFoldDB" id="A0A9W7D8Q1"/>
<evidence type="ECO:0000313" key="2">
    <source>
        <dbReference type="EMBL" id="GMF62734.1"/>
    </source>
</evidence>
<gene>
    <name evidence="2" type="ORF">Pfra01_002732700</name>
</gene>
<sequence length="685" mass="74517">MLNGDCEVNAPAASDVYVDDKRTNQYDSNFRSQDPLIELGATPRGTSASSTYQSTWKNFALTPSLLEDSITFSAFGVYDLSMVATNYRERTTCSGCIAVVDDYQPTAIETCQTAGALVVDYSPDNLKTTIAAEAAFKGFYGDANVLDNGDIDESTGANVRDDAQTAQVQDFFEGAFSDVEFDTECFGLSFAADLISKMTNTFNPDDLLECKRCCQKSTTLRGTYYDFSCEAATGELKYFEDRAQDSCSFDRCITMKSSDLVEASAPITEAANTKSQKILDGLPEKSELDGSTIHRSIPCTTFDATNTKCAFKAKLSDLFVPSALWSDDLDVPDNYVVDDYVQWFYYVGIGGVQVWNPEDEIVFTDSSTDVVIRAYTQCGIVAEFEYHVVLYPHSSHDACASFDTKWVLSAPSPHEVTPINPSDKPASCAYPGSDFAAVTFTYDIDDILTHSAGTVKGTYTDVKCFVTVAEAGQIDAVSDVELPLTSWTPGTKINLAEQLALELVHQPTTAKDTDVRLRCDFTFQHYDETTTVNEPCKKEITFTECSSPEIEQRGDEVCTEGKCLDPAGAPGPYEACGGTVLTTTCDSRTTTTALKSVDETCCAACNTPLYCNALPEVSGLKRCEPGSRNAIIALAASIQHGDVDPPVMMALGVSAMVVIVVFVAVKRRAAARTRIDDDVYYPLLE</sequence>
<evidence type="ECO:0000313" key="3">
    <source>
        <dbReference type="Proteomes" id="UP001165121"/>
    </source>
</evidence>
<dbReference type="Proteomes" id="UP001165121">
    <property type="component" value="Unassembled WGS sequence"/>
</dbReference>
<protein>
    <submittedName>
        <fullName evidence="2">Unnamed protein product</fullName>
    </submittedName>
</protein>
<feature type="transmembrane region" description="Helical" evidence="1">
    <location>
        <begin position="647"/>
        <end position="665"/>
    </location>
</feature>
<dbReference type="EMBL" id="BSXT01006650">
    <property type="protein sequence ID" value="GMF62734.1"/>
    <property type="molecule type" value="Genomic_DNA"/>
</dbReference>
<keyword evidence="1" id="KW-0812">Transmembrane</keyword>
<name>A0A9W7D8Q1_9STRA</name>
<accession>A0A9W7D8Q1</accession>
<dbReference type="OrthoDB" id="7250310at2759"/>
<keyword evidence="1" id="KW-1133">Transmembrane helix</keyword>
<organism evidence="2 3">
    <name type="scientific">Phytophthora fragariaefolia</name>
    <dbReference type="NCBI Taxonomy" id="1490495"/>
    <lineage>
        <taxon>Eukaryota</taxon>
        <taxon>Sar</taxon>
        <taxon>Stramenopiles</taxon>
        <taxon>Oomycota</taxon>
        <taxon>Peronosporomycetes</taxon>
        <taxon>Peronosporales</taxon>
        <taxon>Peronosporaceae</taxon>
        <taxon>Phytophthora</taxon>
    </lineage>
</organism>
<evidence type="ECO:0000256" key="1">
    <source>
        <dbReference type="SAM" id="Phobius"/>
    </source>
</evidence>
<comment type="caution">
    <text evidence="2">The sequence shown here is derived from an EMBL/GenBank/DDBJ whole genome shotgun (WGS) entry which is preliminary data.</text>
</comment>